<evidence type="ECO:0000256" key="3">
    <source>
        <dbReference type="ARBA" id="ARBA00022821"/>
    </source>
</evidence>
<dbReference type="EMBL" id="JARBHA010000018">
    <property type="protein sequence ID" value="KAJ9674465.1"/>
    <property type="molecule type" value="Genomic_DNA"/>
</dbReference>
<comment type="function">
    <text evidence="7">Lipolytic acyl hydrolase (LAH).</text>
</comment>
<dbReference type="GO" id="GO:0006952">
    <property type="term" value="P:defense response"/>
    <property type="evidence" value="ECO:0007669"/>
    <property type="project" value="UniProtKB-KW"/>
</dbReference>
<keyword evidence="4 6" id="KW-0442">Lipid degradation</keyword>
<dbReference type="InterPro" id="IPR016035">
    <property type="entry name" value="Acyl_Trfase/lysoPLipase"/>
</dbReference>
<dbReference type="EC" id="3.1.1.-" evidence="7"/>
<dbReference type="GO" id="GO:0004620">
    <property type="term" value="F:phospholipase activity"/>
    <property type="evidence" value="ECO:0007669"/>
    <property type="project" value="TreeGrafter"/>
</dbReference>
<accession>A0AA38YPZ9</accession>
<evidence type="ECO:0000313" key="11">
    <source>
        <dbReference type="Proteomes" id="UP001168098"/>
    </source>
</evidence>
<evidence type="ECO:0000256" key="4">
    <source>
        <dbReference type="ARBA" id="ARBA00022963"/>
    </source>
</evidence>
<dbReference type="GO" id="GO:0016042">
    <property type="term" value="P:lipid catabolic process"/>
    <property type="evidence" value="ECO:0007669"/>
    <property type="project" value="UniProtKB-UniRule"/>
</dbReference>
<protein>
    <recommendedName>
        <fullName evidence="7">Patatin</fullName>
        <ecNumber evidence="7">3.1.1.-</ecNumber>
    </recommendedName>
</protein>
<comment type="domain">
    <text evidence="7">The nitrogen atoms of the two glycine residues in the GGXR motif define the oxyanion hole, and stabilize the oxyanion that forms during the nucleophilic attack by the catalytic serine during substrate cleavage.</text>
</comment>
<dbReference type="Gene3D" id="3.40.1090.10">
    <property type="entry name" value="Cytosolic phospholipase A2 catalytic domain"/>
    <property type="match status" value="1"/>
</dbReference>
<evidence type="ECO:0000256" key="8">
    <source>
        <dbReference type="SAM" id="MobiDB-lite"/>
    </source>
</evidence>
<feature type="domain" description="PNPLA" evidence="9">
    <location>
        <begin position="21"/>
        <end position="229"/>
    </location>
</feature>
<proteinExistence type="inferred from homology"/>
<dbReference type="PROSITE" id="PS51635">
    <property type="entry name" value="PNPLA"/>
    <property type="match status" value="1"/>
</dbReference>
<keyword evidence="2 6" id="KW-0378">Hydrolase</keyword>
<evidence type="ECO:0000256" key="1">
    <source>
        <dbReference type="ARBA" id="ARBA00010240"/>
    </source>
</evidence>
<dbReference type="Pfam" id="PF01734">
    <property type="entry name" value="Patatin"/>
    <property type="match status" value="1"/>
</dbReference>
<evidence type="ECO:0000256" key="6">
    <source>
        <dbReference type="PROSITE-ProRule" id="PRU01161"/>
    </source>
</evidence>
<dbReference type="FunFam" id="3.40.1090.10:FF:000005">
    <property type="entry name" value="Patatin"/>
    <property type="match status" value="1"/>
</dbReference>
<feature type="active site" description="Nucleophile" evidence="6">
    <location>
        <position position="65"/>
    </location>
</feature>
<feature type="short sequence motif" description="GXGXXG" evidence="6">
    <location>
        <begin position="25"/>
        <end position="30"/>
    </location>
</feature>
<dbReference type="GO" id="GO:0047372">
    <property type="term" value="F:monoacylglycerol lipase activity"/>
    <property type="evidence" value="ECO:0007669"/>
    <property type="project" value="TreeGrafter"/>
</dbReference>
<dbReference type="SUPFAM" id="SSF52151">
    <property type="entry name" value="FabD/lysophospholipase-like"/>
    <property type="match status" value="1"/>
</dbReference>
<dbReference type="PANTHER" id="PTHR32176:SF109">
    <property type="entry name" value="PATATIN-LIKE PROTEIN 2"/>
    <property type="match status" value="1"/>
</dbReference>
<evidence type="ECO:0000259" key="9">
    <source>
        <dbReference type="PROSITE" id="PS51635"/>
    </source>
</evidence>
<evidence type="ECO:0000313" key="10">
    <source>
        <dbReference type="EMBL" id="KAJ9674465.1"/>
    </source>
</evidence>
<comment type="similarity">
    <text evidence="1 7">Belongs to the patatin family.</text>
</comment>
<dbReference type="Proteomes" id="UP001168098">
    <property type="component" value="Unassembled WGS sequence"/>
</dbReference>
<feature type="short sequence motif" description="DGA/G" evidence="6">
    <location>
        <begin position="216"/>
        <end position="218"/>
    </location>
</feature>
<evidence type="ECO:0000256" key="2">
    <source>
        <dbReference type="ARBA" id="ARBA00022801"/>
    </source>
</evidence>
<dbReference type="AlphaFoldDB" id="A0AA38YPZ9"/>
<gene>
    <name evidence="10" type="ORF">PVL29_023798</name>
</gene>
<dbReference type="PANTHER" id="PTHR32176">
    <property type="entry name" value="XYLOSE ISOMERASE"/>
    <property type="match status" value="1"/>
</dbReference>
<keyword evidence="11" id="KW-1185">Reference proteome</keyword>
<keyword evidence="3" id="KW-0611">Plant defense</keyword>
<comment type="caution">
    <text evidence="10">The sequence shown here is derived from an EMBL/GenBank/DDBJ whole genome shotgun (WGS) entry which is preliminary data.</text>
</comment>
<reference evidence="10 11" key="1">
    <citation type="journal article" date="2023" name="BMC Biotechnol.">
        <title>Vitis rotundifolia cv Carlos genome sequencing.</title>
        <authorList>
            <person name="Huff M."/>
            <person name="Hulse-Kemp A."/>
            <person name="Scheffler B."/>
            <person name="Youngblood R."/>
            <person name="Simpson S."/>
            <person name="Babiker E."/>
            <person name="Staton M."/>
        </authorList>
    </citation>
    <scope>NUCLEOTIDE SEQUENCE [LARGE SCALE GENOMIC DNA]</scope>
    <source>
        <tissue evidence="10">Leaf</tissue>
    </source>
</reference>
<name>A0AA38YPZ9_VITRO</name>
<feature type="active site" description="Proton acceptor" evidence="6">
    <location>
        <position position="216"/>
    </location>
</feature>
<dbReference type="InterPro" id="IPR002641">
    <property type="entry name" value="PNPLA_dom"/>
</dbReference>
<feature type="region of interest" description="Disordered" evidence="8">
    <location>
        <begin position="391"/>
        <end position="413"/>
    </location>
</feature>
<evidence type="ECO:0000256" key="7">
    <source>
        <dbReference type="RuleBase" id="RU361262"/>
    </source>
</evidence>
<dbReference type="CDD" id="cd07214">
    <property type="entry name" value="Pat17_isozyme_like"/>
    <property type="match status" value="1"/>
</dbReference>
<feature type="short sequence motif" description="GXSXG" evidence="6">
    <location>
        <begin position="63"/>
        <end position="67"/>
    </location>
</feature>
<keyword evidence="5 6" id="KW-0443">Lipid metabolism</keyword>
<organism evidence="10 11">
    <name type="scientific">Vitis rotundifolia</name>
    <name type="common">Muscadine grape</name>
    <dbReference type="NCBI Taxonomy" id="103349"/>
    <lineage>
        <taxon>Eukaryota</taxon>
        <taxon>Viridiplantae</taxon>
        <taxon>Streptophyta</taxon>
        <taxon>Embryophyta</taxon>
        <taxon>Tracheophyta</taxon>
        <taxon>Spermatophyta</taxon>
        <taxon>Magnoliopsida</taxon>
        <taxon>eudicotyledons</taxon>
        <taxon>Gunneridae</taxon>
        <taxon>Pentapetalae</taxon>
        <taxon>rosids</taxon>
        <taxon>Vitales</taxon>
        <taxon>Vitaceae</taxon>
        <taxon>Viteae</taxon>
        <taxon>Vitis</taxon>
    </lineage>
</organism>
<evidence type="ECO:0000256" key="5">
    <source>
        <dbReference type="ARBA" id="ARBA00023098"/>
    </source>
</evidence>
<sequence>MGERPKSPLQPPTYGNLITILSIDGGGIRGLIPGTVLGFLESELQKLDGEDARISDYFDVIAGTSTGGLVTAMLTTPNENTGRPLFSAKDIKDFYLDHCPKIFPQLSHDPIPHVTKVVTALSGPKYDGKYLHNLVKEKLGETRLHQTLTNVVIPTFDIKCLQPTIFSTYQVKSRPSLDALLSDICIGTSAAPTYLPAHYFETKDPTGRVREFNLIDGGVAANNPTLVAIGEVTKEIIRGSPDFFPIKPMDYGRFLVISLGTGSSKAEEKYNADEAAKWGVLGWLTSGGSTPLVKVFTQASGDMVDLHLSQVFQALHSEKSYLRIQDDTLNGITSSVDIATKENLDDLVKIGEELLKKRVSRVNLDTGIFEPSNHETNEEALTRFARLLSQEKQRRDASSPHGHAAASKGLVVV</sequence>